<dbReference type="EMBL" id="FP565575">
    <property type="protein sequence ID" value="CBE68992.1"/>
    <property type="molecule type" value="Genomic_DNA"/>
</dbReference>
<dbReference type="KEGG" id="mox:DAMO_1942"/>
<sequence>MMSGKYVIGYPILSHRGLGSGATRQRVANPPRVGSRHHELWLLKKRRRDNKDARTGW</sequence>
<organism evidence="1 2">
    <name type="scientific">Methylomirabilis oxygeniifera</name>
    <dbReference type="NCBI Taxonomy" id="671143"/>
    <lineage>
        <taxon>Bacteria</taxon>
        <taxon>Candidatus Methylomirabilota</taxon>
        <taxon>Candidatus Methylomirabilia</taxon>
        <taxon>Candidatus Methylomirabilales</taxon>
        <taxon>Candidatus Methylomirabilaceae</taxon>
        <taxon>Candidatus Methylomirabilis</taxon>
    </lineage>
</organism>
<proteinExistence type="predicted"/>
<dbReference type="Proteomes" id="UP000006898">
    <property type="component" value="Chromosome"/>
</dbReference>
<accession>D5MGW1</accession>
<reference evidence="1 2" key="1">
    <citation type="journal article" date="2010" name="Nature">
        <title>Nitrite-driven anaerobic methane oxidation by oxygenic bacteria.</title>
        <authorList>
            <person name="Ettwig K.F."/>
            <person name="Butler M.K."/>
            <person name="Le Paslier D."/>
            <person name="Pelletier E."/>
            <person name="Mangenot S."/>
            <person name="Kuypers M.M.M."/>
            <person name="Schreiber F."/>
            <person name="Dutilh B.E."/>
            <person name="Zedelius J."/>
            <person name="de Beer D."/>
            <person name="Gloerich J."/>
            <person name="Wessels H.J.C.T."/>
            <person name="van Allen T."/>
            <person name="Luesken F."/>
            <person name="Wu M."/>
            <person name="van de Pas-Schoonen K.T."/>
            <person name="Op den Camp H.J.M."/>
            <person name="Janssen-Megens E.M."/>
            <person name="Francoijs K-J."/>
            <person name="Stunnenberg H."/>
            <person name="Weissenbach J."/>
            <person name="Jetten M.S.M."/>
            <person name="Strous M."/>
        </authorList>
    </citation>
    <scope>NUCLEOTIDE SEQUENCE [LARGE SCALE GENOMIC DNA]</scope>
</reference>
<evidence type="ECO:0000313" key="2">
    <source>
        <dbReference type="Proteomes" id="UP000006898"/>
    </source>
</evidence>
<evidence type="ECO:0000313" key="1">
    <source>
        <dbReference type="EMBL" id="CBE68992.1"/>
    </source>
</evidence>
<dbReference type="AlphaFoldDB" id="D5MGW1"/>
<dbReference type="HOGENOM" id="CLU_2988080_0_0_0"/>
<dbReference type="STRING" id="671143.DAMO_1942"/>
<name>D5MGW1_METO1</name>
<protein>
    <submittedName>
        <fullName evidence="1">Uncharacterized protein</fullName>
    </submittedName>
</protein>
<gene>
    <name evidence="1" type="ORF">DAMO_1942</name>
</gene>